<dbReference type="Proteomes" id="UP001359485">
    <property type="component" value="Unassembled WGS sequence"/>
</dbReference>
<feature type="region of interest" description="Disordered" evidence="1">
    <location>
        <begin position="96"/>
        <end position="115"/>
    </location>
</feature>
<comment type="caution">
    <text evidence="2">The sequence shown here is derived from an EMBL/GenBank/DDBJ whole genome shotgun (WGS) entry which is preliminary data.</text>
</comment>
<evidence type="ECO:0000313" key="2">
    <source>
        <dbReference type="EMBL" id="KAK6618186.1"/>
    </source>
</evidence>
<reference evidence="2 3" key="1">
    <citation type="submission" date="2023-09" db="EMBL/GenBank/DDBJ databases">
        <title>Genomes of two closely related lineages of the louse Polyplax serrata with different host specificities.</title>
        <authorList>
            <person name="Martinu J."/>
            <person name="Tarabai H."/>
            <person name="Stefka J."/>
            <person name="Hypsa V."/>
        </authorList>
    </citation>
    <scope>NUCLEOTIDE SEQUENCE [LARGE SCALE GENOMIC DNA]</scope>
    <source>
        <strain evidence="2">98ZLc_SE</strain>
    </source>
</reference>
<proteinExistence type="predicted"/>
<organism evidence="2 3">
    <name type="scientific">Polyplax serrata</name>
    <name type="common">Common mouse louse</name>
    <dbReference type="NCBI Taxonomy" id="468196"/>
    <lineage>
        <taxon>Eukaryota</taxon>
        <taxon>Metazoa</taxon>
        <taxon>Ecdysozoa</taxon>
        <taxon>Arthropoda</taxon>
        <taxon>Hexapoda</taxon>
        <taxon>Insecta</taxon>
        <taxon>Pterygota</taxon>
        <taxon>Neoptera</taxon>
        <taxon>Paraneoptera</taxon>
        <taxon>Psocodea</taxon>
        <taxon>Troctomorpha</taxon>
        <taxon>Phthiraptera</taxon>
        <taxon>Anoplura</taxon>
        <taxon>Polyplacidae</taxon>
        <taxon>Polyplax</taxon>
    </lineage>
</organism>
<dbReference type="InterPro" id="IPR013761">
    <property type="entry name" value="SAM/pointed_sf"/>
</dbReference>
<protein>
    <recommendedName>
        <fullName evidence="4">SAM domain-containing protein</fullName>
    </recommendedName>
</protein>
<evidence type="ECO:0000256" key="1">
    <source>
        <dbReference type="SAM" id="MobiDB-lite"/>
    </source>
</evidence>
<gene>
    <name evidence="2" type="ORF">RUM44_002637</name>
</gene>
<name>A0ABR1AFA3_POLSC</name>
<keyword evidence="3" id="KW-1185">Reference proteome</keyword>
<dbReference type="Gene3D" id="1.10.150.50">
    <property type="entry name" value="Transcription Factor, Ets-1"/>
    <property type="match status" value="1"/>
</dbReference>
<evidence type="ECO:0000313" key="3">
    <source>
        <dbReference type="Proteomes" id="UP001359485"/>
    </source>
</evidence>
<feature type="compositionally biased region" description="Basic and acidic residues" evidence="1">
    <location>
        <begin position="129"/>
        <end position="147"/>
    </location>
</feature>
<accession>A0ABR1AFA3</accession>
<dbReference type="SUPFAM" id="SSF47769">
    <property type="entry name" value="SAM/Pointed domain"/>
    <property type="match status" value="1"/>
</dbReference>
<evidence type="ECO:0008006" key="4">
    <source>
        <dbReference type="Google" id="ProtNLM"/>
    </source>
</evidence>
<sequence>MEIRSYLKVGIRFRYEDIHGFCCPDISSTMGSTAFNFREERIDGTSLPLLTEEHLTNSLAMKLGPALKLRATIARQLGHCTICLHCVHCHGASSLGPGQGSAMPGTPLPGNRPSSAIQYQVVRKSKHQLLQEEKKEKKVKDKTSESN</sequence>
<dbReference type="EMBL" id="JAWJWF010000050">
    <property type="protein sequence ID" value="KAK6618186.1"/>
    <property type="molecule type" value="Genomic_DNA"/>
</dbReference>
<feature type="region of interest" description="Disordered" evidence="1">
    <location>
        <begin position="123"/>
        <end position="147"/>
    </location>
</feature>